<evidence type="ECO:0000313" key="1">
    <source>
        <dbReference type="EMBL" id="GAI05386.1"/>
    </source>
</evidence>
<accession>X1LHS1</accession>
<name>X1LHS1_9ZZZZ</name>
<comment type="caution">
    <text evidence="1">The sequence shown here is derived from an EMBL/GenBank/DDBJ whole genome shotgun (WGS) entry which is preliminary data.</text>
</comment>
<protein>
    <submittedName>
        <fullName evidence="1">Uncharacterized protein</fullName>
    </submittedName>
</protein>
<proteinExistence type="predicted"/>
<feature type="non-terminal residue" evidence="1">
    <location>
        <position position="48"/>
    </location>
</feature>
<reference evidence="1" key="1">
    <citation type="journal article" date="2014" name="Front. Microbiol.">
        <title>High frequency of phylogenetically diverse reductive dehalogenase-homologous genes in deep subseafloor sedimentary metagenomes.</title>
        <authorList>
            <person name="Kawai M."/>
            <person name="Futagami T."/>
            <person name="Toyoda A."/>
            <person name="Takaki Y."/>
            <person name="Nishi S."/>
            <person name="Hori S."/>
            <person name="Arai W."/>
            <person name="Tsubouchi T."/>
            <person name="Morono Y."/>
            <person name="Uchiyama I."/>
            <person name="Ito T."/>
            <person name="Fujiyama A."/>
            <person name="Inagaki F."/>
            <person name="Takami H."/>
        </authorList>
    </citation>
    <scope>NUCLEOTIDE SEQUENCE</scope>
    <source>
        <strain evidence="1">Expedition CK06-06</strain>
    </source>
</reference>
<organism evidence="1">
    <name type="scientific">marine sediment metagenome</name>
    <dbReference type="NCBI Taxonomy" id="412755"/>
    <lineage>
        <taxon>unclassified sequences</taxon>
        <taxon>metagenomes</taxon>
        <taxon>ecological metagenomes</taxon>
    </lineage>
</organism>
<sequence length="48" mass="5765">MRTLRSNYLDSMLTPYARFREIPDTARLWEETYNEVGTLGEERGEYFS</sequence>
<gene>
    <name evidence="1" type="ORF">S06H3_21401</name>
</gene>
<dbReference type="AlphaFoldDB" id="X1LHS1"/>
<dbReference type="EMBL" id="BARV01011235">
    <property type="protein sequence ID" value="GAI05386.1"/>
    <property type="molecule type" value="Genomic_DNA"/>
</dbReference>